<dbReference type="Ensembl" id="ENSAMXT00005006996.1">
    <property type="protein sequence ID" value="ENSAMXP00005006165.1"/>
    <property type="gene ID" value="ENSAMXG00005003691.1"/>
</dbReference>
<accession>A0A8B9H296</accession>
<name>A0A8B9H296_ASTMX</name>
<evidence type="ECO:0000313" key="4">
    <source>
        <dbReference type="Ensembl" id="ENSAMXP00005006165.1"/>
    </source>
</evidence>
<dbReference type="GO" id="GO:0009897">
    <property type="term" value="C:external side of plasma membrane"/>
    <property type="evidence" value="ECO:0007669"/>
    <property type="project" value="TreeGrafter"/>
</dbReference>
<dbReference type="GO" id="GO:0050853">
    <property type="term" value="P:B cell receptor signaling pathway"/>
    <property type="evidence" value="ECO:0007669"/>
    <property type="project" value="TreeGrafter"/>
</dbReference>
<dbReference type="InterPro" id="IPR007110">
    <property type="entry name" value="Ig-like_dom"/>
</dbReference>
<dbReference type="InterPro" id="IPR003599">
    <property type="entry name" value="Ig_sub"/>
</dbReference>
<dbReference type="SUPFAM" id="SSF48726">
    <property type="entry name" value="Immunoglobulin"/>
    <property type="match status" value="1"/>
</dbReference>
<evidence type="ECO:0000259" key="3">
    <source>
        <dbReference type="PROSITE" id="PS50835"/>
    </source>
</evidence>
<evidence type="ECO:0000256" key="1">
    <source>
        <dbReference type="ARBA" id="ARBA00023319"/>
    </source>
</evidence>
<dbReference type="PANTHER" id="PTHR14334:SF2">
    <property type="entry name" value="B-CELL ANTIGEN RECEPTOR COMPLEX-ASSOCIATED PROTEIN BETA CHAIN"/>
    <property type="match status" value="1"/>
</dbReference>
<dbReference type="PROSITE" id="PS50835">
    <property type="entry name" value="IG_LIKE"/>
    <property type="match status" value="1"/>
</dbReference>
<reference evidence="4" key="1">
    <citation type="submission" date="2025-08" db="UniProtKB">
        <authorList>
            <consortium name="Ensembl"/>
        </authorList>
    </citation>
    <scope>IDENTIFICATION</scope>
</reference>
<dbReference type="InterPro" id="IPR003006">
    <property type="entry name" value="Ig/MHC_CS"/>
</dbReference>
<sequence length="167" mass="18670">MVGFNNLNLTVWQSPKRINTIEGQSVNINCSFTFNSTTELLKVKWLKNNTEVDKPVHYNISALRSQNFNSRTVSQTSVLRLPSVQLKDSGTYYCKVWHDVPVLREKISEQGTELRVGKFKPVVNFTIVTSPAPAKPFAVTVMGASALGLVLMTTCITAVLCITYKRE</sequence>
<dbReference type="InterPro" id="IPR013106">
    <property type="entry name" value="Ig_V-set"/>
</dbReference>
<proteinExistence type="predicted"/>
<keyword evidence="2" id="KW-1133">Transmembrane helix</keyword>
<dbReference type="GO" id="GO:0019815">
    <property type="term" value="C:B cell receptor complex"/>
    <property type="evidence" value="ECO:0007669"/>
    <property type="project" value="TreeGrafter"/>
</dbReference>
<dbReference type="Pfam" id="PF07686">
    <property type="entry name" value="V-set"/>
    <property type="match status" value="1"/>
</dbReference>
<evidence type="ECO:0000313" key="5">
    <source>
        <dbReference type="Proteomes" id="UP000694621"/>
    </source>
</evidence>
<dbReference type="InterPro" id="IPR013783">
    <property type="entry name" value="Ig-like_fold"/>
</dbReference>
<keyword evidence="1" id="KW-0393">Immunoglobulin domain</keyword>
<dbReference type="GO" id="GO:0030183">
    <property type="term" value="P:B cell differentiation"/>
    <property type="evidence" value="ECO:0007669"/>
    <property type="project" value="TreeGrafter"/>
</dbReference>
<keyword evidence="2" id="KW-0472">Membrane</keyword>
<organism evidence="4 5">
    <name type="scientific">Astyanax mexicanus</name>
    <name type="common">Blind cave fish</name>
    <name type="synonym">Astyanax fasciatus mexicanus</name>
    <dbReference type="NCBI Taxonomy" id="7994"/>
    <lineage>
        <taxon>Eukaryota</taxon>
        <taxon>Metazoa</taxon>
        <taxon>Chordata</taxon>
        <taxon>Craniata</taxon>
        <taxon>Vertebrata</taxon>
        <taxon>Euteleostomi</taxon>
        <taxon>Actinopterygii</taxon>
        <taxon>Neopterygii</taxon>
        <taxon>Teleostei</taxon>
        <taxon>Ostariophysi</taxon>
        <taxon>Characiformes</taxon>
        <taxon>Characoidei</taxon>
        <taxon>Acestrorhamphidae</taxon>
        <taxon>Acestrorhamphinae</taxon>
        <taxon>Astyanax</taxon>
    </lineage>
</organism>
<dbReference type="Proteomes" id="UP000694621">
    <property type="component" value="Unplaced"/>
</dbReference>
<dbReference type="SMART" id="SM00409">
    <property type="entry name" value="IG"/>
    <property type="match status" value="1"/>
</dbReference>
<keyword evidence="2" id="KW-0812">Transmembrane</keyword>
<protein>
    <recommendedName>
        <fullName evidence="3">Ig-like domain-containing protein</fullName>
    </recommendedName>
</protein>
<dbReference type="AlphaFoldDB" id="A0A8B9H296"/>
<dbReference type="InterPro" id="IPR003598">
    <property type="entry name" value="Ig_sub2"/>
</dbReference>
<dbReference type="PANTHER" id="PTHR14334">
    <property type="entry name" value="B-CELL ANTIGEN RECEPTOR COMPLEX-ASSOCIATED PROTEIN"/>
    <property type="match status" value="1"/>
</dbReference>
<feature type="transmembrane region" description="Helical" evidence="2">
    <location>
        <begin position="137"/>
        <end position="164"/>
    </location>
</feature>
<feature type="domain" description="Ig-like" evidence="3">
    <location>
        <begin position="22"/>
        <end position="108"/>
    </location>
</feature>
<dbReference type="SMART" id="SM00408">
    <property type="entry name" value="IGc2"/>
    <property type="match status" value="1"/>
</dbReference>
<evidence type="ECO:0000256" key="2">
    <source>
        <dbReference type="SAM" id="Phobius"/>
    </source>
</evidence>
<dbReference type="Gene3D" id="2.60.40.10">
    <property type="entry name" value="Immunoglobulins"/>
    <property type="match status" value="1"/>
</dbReference>
<dbReference type="CDD" id="cd00099">
    <property type="entry name" value="IgV"/>
    <property type="match status" value="1"/>
</dbReference>
<dbReference type="PROSITE" id="PS00290">
    <property type="entry name" value="IG_MHC"/>
    <property type="match status" value="1"/>
</dbReference>
<dbReference type="InterPro" id="IPR036179">
    <property type="entry name" value="Ig-like_dom_sf"/>
</dbReference>